<dbReference type="EMBL" id="WTXG01000001">
    <property type="protein sequence ID" value="KAI0307845.1"/>
    <property type="molecule type" value="Genomic_DNA"/>
</dbReference>
<dbReference type="GO" id="GO:0019005">
    <property type="term" value="C:SCF ubiquitin ligase complex"/>
    <property type="evidence" value="ECO:0007669"/>
    <property type="project" value="TreeGrafter"/>
</dbReference>
<dbReference type="Gene3D" id="3.80.10.10">
    <property type="entry name" value="Ribonuclease Inhibitor"/>
    <property type="match status" value="2"/>
</dbReference>
<dbReference type="GO" id="GO:0031146">
    <property type="term" value="P:SCF-dependent proteasomal ubiquitin-dependent protein catabolic process"/>
    <property type="evidence" value="ECO:0007669"/>
    <property type="project" value="TreeGrafter"/>
</dbReference>
<dbReference type="AlphaFoldDB" id="A0AAD4QTL3"/>
<sequence>MSKRRRRRTGLSQIGAPSEEADEIVTPVNLPSASAFSTRTLKRNHVLPLTAICARVFVANFPKLSKDSRQWEPTQAWRVVGARLKILPDSTIQTLFAMLGSSHPELLSHELVKEYFLRGHSVTLTSGMGGVRSPVSKYTVGALATMGPGLVRLHLTGFDKMTDQSFAAIISCHPSLEDLSLCGCTLVGPKTIQAAARACSSLTSVNLNYTSVTPLALASLLRSHKERLEVLKVAGISSWTDTAFAKLHAELLTTGAFRLPVLRTLKLRQTSLSDASVNALIPMVPKLRRVDVSFTDIRRSLSTSHYDFADLEKLSVTSTAVSPDDLIPSHGQRSAYSVSPMTFTDDHLRSLTAVLSSNTAIENINLVGNTKLARDGDSIAEFLLLVGRRLKKLNLSGISFLRSSDLLNLSPADPAGAACTLQELSLNNTGIDDEAATYISFAGTKLSSASQRTVSQLELTLL</sequence>
<proteinExistence type="predicted"/>
<evidence type="ECO:0008006" key="3">
    <source>
        <dbReference type="Google" id="ProtNLM"/>
    </source>
</evidence>
<keyword evidence="2" id="KW-1185">Reference proteome</keyword>
<accession>A0AAD4QTL3</accession>
<evidence type="ECO:0000313" key="1">
    <source>
        <dbReference type="EMBL" id="KAI0307845.1"/>
    </source>
</evidence>
<reference evidence="1" key="1">
    <citation type="journal article" date="2022" name="New Phytol.">
        <title>Evolutionary transition to the ectomycorrhizal habit in the genomes of a hyperdiverse lineage of mushroom-forming fungi.</title>
        <authorList>
            <person name="Looney B."/>
            <person name="Miyauchi S."/>
            <person name="Morin E."/>
            <person name="Drula E."/>
            <person name="Courty P.E."/>
            <person name="Kohler A."/>
            <person name="Kuo A."/>
            <person name="LaButti K."/>
            <person name="Pangilinan J."/>
            <person name="Lipzen A."/>
            <person name="Riley R."/>
            <person name="Andreopoulos W."/>
            <person name="He G."/>
            <person name="Johnson J."/>
            <person name="Nolan M."/>
            <person name="Tritt A."/>
            <person name="Barry K.W."/>
            <person name="Grigoriev I.V."/>
            <person name="Nagy L.G."/>
            <person name="Hibbett D."/>
            <person name="Henrissat B."/>
            <person name="Matheny P.B."/>
            <person name="Labbe J."/>
            <person name="Martin F.M."/>
        </authorList>
    </citation>
    <scope>NUCLEOTIDE SEQUENCE</scope>
    <source>
        <strain evidence="1">BPL690</strain>
    </source>
</reference>
<name>A0AAD4QTL3_9AGAM</name>
<dbReference type="PANTHER" id="PTHR13318">
    <property type="entry name" value="PARTNER OF PAIRED, ISOFORM B-RELATED"/>
    <property type="match status" value="1"/>
</dbReference>
<dbReference type="Proteomes" id="UP001203297">
    <property type="component" value="Unassembled WGS sequence"/>
</dbReference>
<comment type="caution">
    <text evidence="1">The sequence shown here is derived from an EMBL/GenBank/DDBJ whole genome shotgun (WGS) entry which is preliminary data.</text>
</comment>
<protein>
    <recommendedName>
        <fullName evidence="3">RNI-like protein</fullName>
    </recommendedName>
</protein>
<dbReference type="InterPro" id="IPR032675">
    <property type="entry name" value="LRR_dom_sf"/>
</dbReference>
<evidence type="ECO:0000313" key="2">
    <source>
        <dbReference type="Proteomes" id="UP001203297"/>
    </source>
</evidence>
<dbReference type="SUPFAM" id="SSF52047">
    <property type="entry name" value="RNI-like"/>
    <property type="match status" value="2"/>
</dbReference>
<gene>
    <name evidence="1" type="ORF">B0F90DRAFT_1677748</name>
</gene>
<dbReference type="PANTHER" id="PTHR13318:SF190">
    <property type="entry name" value="PARTNER OF PAIRED, ISOFORM B"/>
    <property type="match status" value="1"/>
</dbReference>
<dbReference type="InterPro" id="IPR006553">
    <property type="entry name" value="Leu-rich_rpt_Cys-con_subtyp"/>
</dbReference>
<dbReference type="SMART" id="SM00367">
    <property type="entry name" value="LRR_CC"/>
    <property type="match status" value="3"/>
</dbReference>
<organism evidence="1 2">
    <name type="scientific">Multifurca ochricompacta</name>
    <dbReference type="NCBI Taxonomy" id="376703"/>
    <lineage>
        <taxon>Eukaryota</taxon>
        <taxon>Fungi</taxon>
        <taxon>Dikarya</taxon>
        <taxon>Basidiomycota</taxon>
        <taxon>Agaricomycotina</taxon>
        <taxon>Agaricomycetes</taxon>
        <taxon>Russulales</taxon>
        <taxon>Russulaceae</taxon>
        <taxon>Multifurca</taxon>
    </lineage>
</organism>